<dbReference type="AlphaFoldDB" id="A0AAE0PJ90"/>
<evidence type="ECO:0000313" key="3">
    <source>
        <dbReference type="Proteomes" id="UP001281003"/>
    </source>
</evidence>
<organism evidence="2 3">
    <name type="scientific">Sordaria brevicollis</name>
    <dbReference type="NCBI Taxonomy" id="83679"/>
    <lineage>
        <taxon>Eukaryota</taxon>
        <taxon>Fungi</taxon>
        <taxon>Dikarya</taxon>
        <taxon>Ascomycota</taxon>
        <taxon>Pezizomycotina</taxon>
        <taxon>Sordariomycetes</taxon>
        <taxon>Sordariomycetidae</taxon>
        <taxon>Sordariales</taxon>
        <taxon>Sordariaceae</taxon>
        <taxon>Sordaria</taxon>
    </lineage>
</organism>
<reference evidence="2" key="2">
    <citation type="submission" date="2023-07" db="EMBL/GenBank/DDBJ databases">
        <authorList>
            <consortium name="Lawrence Berkeley National Laboratory"/>
            <person name="Haridas S."/>
            <person name="Hensen N."/>
            <person name="Bonometti L."/>
            <person name="Westerberg I."/>
            <person name="Brannstrom I.O."/>
            <person name="Guillou S."/>
            <person name="Cros-Aarteil S."/>
            <person name="Calhoun S."/>
            <person name="Kuo A."/>
            <person name="Mondo S."/>
            <person name="Pangilinan J."/>
            <person name="Riley R."/>
            <person name="LaButti K."/>
            <person name="Andreopoulos B."/>
            <person name="Lipzen A."/>
            <person name="Chen C."/>
            <person name="Yanf M."/>
            <person name="Daum C."/>
            <person name="Ng V."/>
            <person name="Clum A."/>
            <person name="Steindorff A."/>
            <person name="Ohm R."/>
            <person name="Martin F."/>
            <person name="Silar P."/>
            <person name="Natvig D."/>
            <person name="Lalanne C."/>
            <person name="Gautier V."/>
            <person name="Ament-velasquez S.L."/>
            <person name="Kruys A."/>
            <person name="Hutchinson M.I."/>
            <person name="Powell A.J."/>
            <person name="Barry K."/>
            <person name="Miller A.N."/>
            <person name="Grigoriev I.V."/>
            <person name="Debuchy R."/>
            <person name="Gladieux P."/>
            <person name="Thoren M.H."/>
            <person name="Johannesson H."/>
        </authorList>
    </citation>
    <scope>NUCLEOTIDE SEQUENCE</scope>
    <source>
        <strain evidence="2">FGSC 1904</strain>
    </source>
</reference>
<feature type="compositionally biased region" description="Basic residues" evidence="1">
    <location>
        <begin position="255"/>
        <end position="264"/>
    </location>
</feature>
<proteinExistence type="predicted"/>
<comment type="caution">
    <text evidence="2">The sequence shown here is derived from an EMBL/GenBank/DDBJ whole genome shotgun (WGS) entry which is preliminary data.</text>
</comment>
<evidence type="ECO:0000256" key="1">
    <source>
        <dbReference type="SAM" id="MobiDB-lite"/>
    </source>
</evidence>
<keyword evidence="3" id="KW-1185">Reference proteome</keyword>
<feature type="region of interest" description="Disordered" evidence="1">
    <location>
        <begin position="234"/>
        <end position="264"/>
    </location>
</feature>
<name>A0AAE0PJ90_SORBR</name>
<dbReference type="Proteomes" id="UP001281003">
    <property type="component" value="Unassembled WGS sequence"/>
</dbReference>
<dbReference type="EMBL" id="JAUTDP010000003">
    <property type="protein sequence ID" value="KAK3400886.1"/>
    <property type="molecule type" value="Genomic_DNA"/>
</dbReference>
<evidence type="ECO:0000313" key="2">
    <source>
        <dbReference type="EMBL" id="KAK3400886.1"/>
    </source>
</evidence>
<sequence>MGARPWGLGTLRLPSTTSITTLAGRTVRRPGLFLRVDEDTNQDTPHPLLSTGETIHSSVRIRLACGGLAPDDKEPWLCPALLKGMDGRPLWRLERGWAWSKSEIDALATFVPKELRLLGRVYPTEKLYDVKMEEMRWRWVYVGDERSVQTGTGSGKIEFGKGVRFPDRKVLAEEPLVGYWERYLLCMLAGEPDVWRWAGEIDRTEGVLGETTNLGRNGSVNGSVNGNGVRRNGTVSGSQNGRANGAVNGNANGGKGHKVAHSVG</sequence>
<accession>A0AAE0PJ90</accession>
<reference evidence="2" key="1">
    <citation type="journal article" date="2023" name="Mol. Phylogenet. Evol.">
        <title>Genome-scale phylogeny and comparative genomics of the fungal order Sordariales.</title>
        <authorList>
            <person name="Hensen N."/>
            <person name="Bonometti L."/>
            <person name="Westerberg I."/>
            <person name="Brannstrom I.O."/>
            <person name="Guillou S."/>
            <person name="Cros-Aarteil S."/>
            <person name="Calhoun S."/>
            <person name="Haridas S."/>
            <person name="Kuo A."/>
            <person name="Mondo S."/>
            <person name="Pangilinan J."/>
            <person name="Riley R."/>
            <person name="LaButti K."/>
            <person name="Andreopoulos B."/>
            <person name="Lipzen A."/>
            <person name="Chen C."/>
            <person name="Yan M."/>
            <person name="Daum C."/>
            <person name="Ng V."/>
            <person name="Clum A."/>
            <person name="Steindorff A."/>
            <person name="Ohm R.A."/>
            <person name="Martin F."/>
            <person name="Silar P."/>
            <person name="Natvig D.O."/>
            <person name="Lalanne C."/>
            <person name="Gautier V."/>
            <person name="Ament-Velasquez S.L."/>
            <person name="Kruys A."/>
            <person name="Hutchinson M.I."/>
            <person name="Powell A.J."/>
            <person name="Barry K."/>
            <person name="Miller A.N."/>
            <person name="Grigoriev I.V."/>
            <person name="Debuchy R."/>
            <person name="Gladieux P."/>
            <person name="Hiltunen Thoren M."/>
            <person name="Johannesson H."/>
        </authorList>
    </citation>
    <scope>NUCLEOTIDE SEQUENCE</scope>
    <source>
        <strain evidence="2">FGSC 1904</strain>
    </source>
</reference>
<feature type="compositionally biased region" description="Low complexity" evidence="1">
    <location>
        <begin position="234"/>
        <end position="250"/>
    </location>
</feature>
<protein>
    <submittedName>
        <fullName evidence="2">Uncharacterized protein</fullName>
    </submittedName>
</protein>
<gene>
    <name evidence="2" type="ORF">B0T20DRAFT_154424</name>
</gene>